<evidence type="ECO:0000256" key="4">
    <source>
        <dbReference type="ARBA" id="ARBA00022898"/>
    </source>
</evidence>
<keyword evidence="6" id="KW-1185">Reference proteome</keyword>
<comment type="cofactor">
    <cofactor evidence="1">
        <name>pyridoxal 5'-phosphate</name>
        <dbReference type="ChEBI" id="CHEBI:597326"/>
    </cofactor>
</comment>
<accession>A0ABD0ZW74</accession>
<evidence type="ECO:0000313" key="6">
    <source>
        <dbReference type="Proteomes" id="UP001558713"/>
    </source>
</evidence>
<comment type="caution">
    <text evidence="5">The sequence shown here is derived from an EMBL/GenBank/DDBJ whole genome shotgun (WGS) entry which is preliminary data.</text>
</comment>
<proteinExistence type="predicted"/>
<reference evidence="5 6" key="1">
    <citation type="submission" date="2024-04" db="EMBL/GenBank/DDBJ databases">
        <title>Genome assembly C_amara_ONT_v2.</title>
        <authorList>
            <person name="Yant L."/>
            <person name="Moore C."/>
            <person name="Slenker M."/>
        </authorList>
    </citation>
    <scope>NUCLEOTIDE SEQUENCE [LARGE SCALE GENOMIC DNA]</scope>
    <source>
        <tissue evidence="5">Leaf</tissue>
    </source>
</reference>
<evidence type="ECO:0000256" key="3">
    <source>
        <dbReference type="ARBA" id="ARBA00022679"/>
    </source>
</evidence>
<dbReference type="Gene3D" id="3.90.1150.10">
    <property type="entry name" value="Aspartate Aminotransferase, domain 1"/>
    <property type="match status" value="1"/>
</dbReference>
<dbReference type="EMBL" id="JBANAX010000657">
    <property type="protein sequence ID" value="KAL1198836.1"/>
    <property type="molecule type" value="Genomic_DNA"/>
</dbReference>
<keyword evidence="4" id="KW-0663">Pyridoxal phosphate</keyword>
<keyword evidence="2 5" id="KW-0032">Aminotransferase</keyword>
<gene>
    <name evidence="5" type="ORF">V5N11_008456</name>
</gene>
<dbReference type="PANTHER" id="PTHR43144">
    <property type="entry name" value="AMINOTRANSFERASE"/>
    <property type="match status" value="1"/>
</dbReference>
<dbReference type="Proteomes" id="UP001558713">
    <property type="component" value="Unassembled WGS sequence"/>
</dbReference>
<sequence length="97" mass="10956">MGLQINIAQAGGLAGLSSVGLKKIWLVIINYYKKNMMILIETLASLCLKVYCGVNAPYLRVHFIGSKSWDVKRRVWCMSKFLSSTLENCVSFFFKLS</sequence>
<organism evidence="5 6">
    <name type="scientific">Cardamine amara subsp. amara</name>
    <dbReference type="NCBI Taxonomy" id="228776"/>
    <lineage>
        <taxon>Eukaryota</taxon>
        <taxon>Viridiplantae</taxon>
        <taxon>Streptophyta</taxon>
        <taxon>Embryophyta</taxon>
        <taxon>Tracheophyta</taxon>
        <taxon>Spermatophyta</taxon>
        <taxon>Magnoliopsida</taxon>
        <taxon>eudicotyledons</taxon>
        <taxon>Gunneridae</taxon>
        <taxon>Pentapetalae</taxon>
        <taxon>rosids</taxon>
        <taxon>malvids</taxon>
        <taxon>Brassicales</taxon>
        <taxon>Brassicaceae</taxon>
        <taxon>Cardamineae</taxon>
        <taxon>Cardamine</taxon>
    </lineage>
</organism>
<protein>
    <submittedName>
        <fullName evidence="5">Aminotransferase ALD1</fullName>
    </submittedName>
</protein>
<dbReference type="AlphaFoldDB" id="A0ABD0ZW74"/>
<evidence type="ECO:0000313" key="5">
    <source>
        <dbReference type="EMBL" id="KAL1198836.1"/>
    </source>
</evidence>
<evidence type="ECO:0000256" key="1">
    <source>
        <dbReference type="ARBA" id="ARBA00001933"/>
    </source>
</evidence>
<dbReference type="InterPro" id="IPR015422">
    <property type="entry name" value="PyrdxlP-dep_Trfase_small"/>
</dbReference>
<dbReference type="InterPro" id="IPR019942">
    <property type="entry name" value="DapL/ALD1"/>
</dbReference>
<dbReference type="GO" id="GO:0008483">
    <property type="term" value="F:transaminase activity"/>
    <property type="evidence" value="ECO:0007669"/>
    <property type="project" value="UniProtKB-KW"/>
</dbReference>
<evidence type="ECO:0000256" key="2">
    <source>
        <dbReference type="ARBA" id="ARBA00022576"/>
    </source>
</evidence>
<keyword evidence="3" id="KW-0808">Transferase</keyword>
<name>A0ABD0ZW74_CARAN</name>